<feature type="domain" description="Chromo" evidence="12">
    <location>
        <begin position="689"/>
        <end position="741"/>
    </location>
</feature>
<dbReference type="InterPro" id="IPR001650">
    <property type="entry name" value="Helicase_C-like"/>
</dbReference>
<evidence type="ECO:0000259" key="13">
    <source>
        <dbReference type="PROSITE" id="PS50016"/>
    </source>
</evidence>
<feature type="domain" description="Helicase ATP-binding" evidence="14">
    <location>
        <begin position="795"/>
        <end position="973"/>
    </location>
</feature>
<evidence type="ECO:0000259" key="12">
    <source>
        <dbReference type="PROSITE" id="PS50013"/>
    </source>
</evidence>
<dbReference type="Proteomes" id="UP001652660">
    <property type="component" value="Chromosome 9c"/>
</dbReference>
<evidence type="ECO:0000256" key="3">
    <source>
        <dbReference type="ARBA" id="ARBA00022737"/>
    </source>
</evidence>
<dbReference type="InterPro" id="IPR000953">
    <property type="entry name" value="Chromo/chromo_shadow_dom"/>
</dbReference>
<feature type="domain" description="PHD-type" evidence="13">
    <location>
        <begin position="74"/>
        <end position="121"/>
    </location>
</feature>
<evidence type="ECO:0000256" key="1">
    <source>
        <dbReference type="ARBA" id="ARBA00004123"/>
    </source>
</evidence>
<protein>
    <submittedName>
        <fullName evidence="17 18">Protein CHROMATIN REMODELING 4</fullName>
    </submittedName>
</protein>
<dbReference type="SMART" id="SM01147">
    <property type="entry name" value="DUF1087"/>
    <property type="match status" value="1"/>
</dbReference>
<feature type="region of interest" description="Disordered" evidence="11">
    <location>
        <begin position="1281"/>
        <end position="1303"/>
    </location>
</feature>
<dbReference type="PROSITE" id="PS01359">
    <property type="entry name" value="ZF_PHD_1"/>
    <property type="match status" value="1"/>
</dbReference>
<evidence type="ECO:0000256" key="6">
    <source>
        <dbReference type="ARBA" id="ARBA00022801"/>
    </source>
</evidence>
<keyword evidence="6" id="KW-0378">Hydrolase</keyword>
<dbReference type="InterPro" id="IPR023780">
    <property type="entry name" value="Chromo_domain"/>
</dbReference>
<evidence type="ECO:0000313" key="16">
    <source>
        <dbReference type="Proteomes" id="UP001652660"/>
    </source>
</evidence>
<name>A0ABM4VNH0_COFAR</name>
<sequence>MKENGSMTHKMLNGNWVSKRKRGKHPSSVDKFSGKESKSKALESPSSTSSQQRLKNENTSDHLSSKIKGNDGHYYVCEICELGGTLICCDSCPGTFHLRCLNPPLKRIPSGKWECPNCRQESEPTEPIVHQDPVSKRARTKVTIGKSKAAKKSSDNNKKSQILGSSILGKKRSPSKEKFPSSHQGVEKKLECSNDLSRSSKPSHPSRDGSTEGTSSNGSVDNDKKPEVSLAKAPAETTPNSSAKKALSSFKILSSKIKKGASGKKHEFSSVLALEAANQKSRKRNLKLKIISTSKKRRTDKDSCVADSSKKRRFQAASACPGTSKLKVKHRTLDHEASVSLSEEGIETDVVNLDLKDEVVSEHPAHPSNALPSGGKIAVGPFTNAVTVPDFQQVHRVLGCRIKVDKTVSSGNLPVMDSDSLSLEDSRVPEDPNKQPEETPAMLGIKLDKTVSAGNVPMMDLDSLSLEGSHVLEDPSKQPEETAGILPTNGTNADDFANVSLDIDNLSGVEKNSNSRKDNLQVYRRSVTKKVKEASGMVSVNKDSESSGLKAVNTRNPDDSFGNVGGLLGTMRRSPRENADVSLEADGENSILKNSEIHPSHEVEGSKEEVKDASANFASNMIVKESIVTGSSNQVRDTYEFLVKWVGKSNIHNTWIPETELKILSKRKLDNYKAKYGLATINLCEERWKQPQRIIAIRSSQDGSSDVYVKWMGLPYDECTWERMDEPVISKSSFLIDKYYQFENRALEKSVFKDDIRRRKSDLQQSEIVTITEQPEELKGGSLFPHQLEALNWLRKCWHKSKNVILADEMGLGKTVSACAFLSSLYYEFNASLPCLVLVPLSTMPNWMSEFALWSPNVNVVEYHGSSKARTIIRDYEWHPSESQSLQSKKLASYKFDVLLTTYEMVLADSSHLRGVPWEVLVVDEGHRLKNSSSKLFGLLNTFSFQHRVLLTGTPLQNNLSEMYNLLNFLQPASFPSLSSFEEKFNDLTTAEKVEELKKLVAPHMLRRLKKDAMQNIPPKTERIVPVELSSIQAEYYRAMLTKNYQILRNIGKGAPLQSMQNIVMQLRKVCNHPYLMPGTEPESGSAEFLHEMRIKASSKLTLLHSMLKLLYKEGHRVLIFSQMTKLLDILEDYLTIEFGPKTFERVDGSVCVVDRQAAIARFNQDKSRFVFLLSTRSCGLGINLATADTVIIYDSDFNPHADIQAMNRAHRIGQSNRLLVYRLVVRASVEERILQLAKKKLMLDHLFVNKFDSPKEVEDILRWGTEELFGDSLSVNGKDAGENNCSKDEAIGETEHKHKRKTGSLGDVYKDRCTDISTKILWDENAIQKLLDRSNLQSSSPDNAEMELENDMLGSVNWNDEPTEEQAITAPVPMVTDDTCIENSDKKVDNLVGIAEENEWDRLLRVRWEKYQSEEEAALGRGKRQRKAVSYREAYAPHPSETLSENGAEDEPEPEPEPVRVYTAAGRAWKEKYARLSARQKARLAKAKTDKARGFGGLSRPETLPPLTPPNAQDGHQKTASFLLVEDSGSAIDLVDKRSVQMPERTNKIEKLGKVQKPKSDVLLDLPVKPSVQQFPFGSPFSHQLQGTSFMSSAPSNNLLPVLGLYAPNASQMESSQRNFSRSHCRQRRPDFGPDFPFPAVPSSGCMNAMGVKGPETILGGYQLPDLSCDGSEKHSKPNIPNSFLPSNLQPALDLKGKGRVDDFDNSGASFSSFREKLLLPKFPLDESLLPRYPYPTKNLAHAPHDLFPSLSLGSKVVDANYRPELPTMPLLPNLKFPPQDISRYSQQEQQKPPTLGLGPMPPSFPSFPGNHRKVLENIMLRTGSGSSNLLKKKAKMDIWSEDELDYLWIGVRRHGRGNWDAMLQDPKLRFSKYKTAEDLSARWEEEQLKLLDGQGFPFPKASKPSKVAKSSLLPGISDGMMTRALHGSKLSGPSKFQSHITDMKLGLSDLPSSLQHVEPSRNLGLPGDHIPPLPPWNMDKSWGNFSRDLMSGPCDGLMSSSSIPRDSSFLMNAYGASGLAPLGLKSSSSLGPLGLNSSSNLDLEGTEHEVGADRSGKLPSFMEKPLNILPDLHNIGPGESSGSKLCSDFNKVQSTCDSKGKEVVEEYNSSRSSLPHWLREAVNAPSKSTEHDLPPTVSAVAQSVRLLYGDKNSAIPPFIVPGPPPSRPKDPWRSLKRKKKQRSRKVKQFKQDVAGTLDDVQSSFLCENVASTSALQELPFPQVPVSVASTTGHAFVEPHIRTPPLSLDMMNQLSSSTNTAGEKKMATQLSPSPAVLQLVASCTAPGPSGMATSTFADQGKHLDGQDEQSAEKVNENMWGQGKQDQSESHDSSKTQSDPAQARQPDGCEMSSEGTVSDHRASDQES</sequence>
<dbReference type="InterPro" id="IPR013083">
    <property type="entry name" value="Znf_RING/FYVE/PHD"/>
</dbReference>
<dbReference type="InterPro" id="IPR019787">
    <property type="entry name" value="Znf_PHD-finger"/>
</dbReference>
<dbReference type="PANTHER" id="PTHR45623">
    <property type="entry name" value="CHROMODOMAIN-HELICASE-DNA-BINDING PROTEIN 3-RELATED-RELATED"/>
    <property type="match status" value="1"/>
</dbReference>
<feature type="region of interest" description="Disordered" evidence="11">
    <location>
        <begin position="2291"/>
        <end position="2367"/>
    </location>
</feature>
<evidence type="ECO:0000313" key="18">
    <source>
        <dbReference type="RefSeq" id="XP_071921081.1"/>
    </source>
</evidence>
<evidence type="ECO:0000259" key="15">
    <source>
        <dbReference type="PROSITE" id="PS51194"/>
    </source>
</evidence>
<gene>
    <name evidence="17 18 19" type="primary">LOC113709786</name>
</gene>
<proteinExistence type="predicted"/>
<dbReference type="SMART" id="SM00490">
    <property type="entry name" value="HELICc"/>
    <property type="match status" value="1"/>
</dbReference>
<dbReference type="InterPro" id="IPR014001">
    <property type="entry name" value="Helicase_ATP-bd"/>
</dbReference>
<dbReference type="SUPFAM" id="SSF52540">
    <property type="entry name" value="P-loop containing nucleoside triphosphate hydrolases"/>
    <property type="match status" value="2"/>
</dbReference>
<dbReference type="InterPro" id="IPR038718">
    <property type="entry name" value="SNF2-like_sf"/>
</dbReference>
<dbReference type="InterPro" id="IPR000330">
    <property type="entry name" value="SNF2_N"/>
</dbReference>
<dbReference type="RefSeq" id="XP_071921082.1">
    <property type="nucleotide sequence ID" value="XM_072064981.1"/>
</dbReference>
<dbReference type="PROSITE" id="PS51194">
    <property type="entry name" value="HELICASE_CTER"/>
    <property type="match status" value="1"/>
</dbReference>
<dbReference type="Pfam" id="PF00271">
    <property type="entry name" value="Helicase_C"/>
    <property type="match status" value="1"/>
</dbReference>
<dbReference type="Gene3D" id="3.30.40.10">
    <property type="entry name" value="Zinc/RING finger domain, C3HC4 (zinc finger)"/>
    <property type="match status" value="1"/>
</dbReference>
<dbReference type="CDD" id="cd15532">
    <property type="entry name" value="PHD2_CHD_II"/>
    <property type="match status" value="1"/>
</dbReference>
<dbReference type="Gene3D" id="3.40.50.300">
    <property type="entry name" value="P-loop containing nucleotide triphosphate hydrolases"/>
    <property type="match status" value="1"/>
</dbReference>
<evidence type="ECO:0000313" key="19">
    <source>
        <dbReference type="RefSeq" id="XP_071921082.1"/>
    </source>
</evidence>
<feature type="compositionally biased region" description="Basic and acidic residues" evidence="11">
    <location>
        <begin position="54"/>
        <end position="65"/>
    </location>
</feature>
<feature type="compositionally biased region" description="Basic and acidic residues" evidence="11">
    <location>
        <begin position="174"/>
        <end position="192"/>
    </location>
</feature>
<feature type="compositionally biased region" description="Acidic residues" evidence="11">
    <location>
        <begin position="1448"/>
        <end position="1457"/>
    </location>
</feature>
<dbReference type="PROSITE" id="PS51192">
    <property type="entry name" value="HELICASE_ATP_BIND_1"/>
    <property type="match status" value="1"/>
</dbReference>
<feature type="compositionally biased region" description="Polar residues" evidence="11">
    <location>
        <begin position="211"/>
        <end position="220"/>
    </location>
</feature>
<dbReference type="SMART" id="SM00298">
    <property type="entry name" value="CHROMO"/>
    <property type="match status" value="2"/>
</dbReference>
<feature type="compositionally biased region" description="Basic and acidic residues" evidence="11">
    <location>
        <begin position="1281"/>
        <end position="1297"/>
    </location>
</feature>
<dbReference type="InterPro" id="IPR016197">
    <property type="entry name" value="Chromo-like_dom_sf"/>
</dbReference>
<dbReference type="InterPro" id="IPR009057">
    <property type="entry name" value="Homeodomain-like_sf"/>
</dbReference>
<keyword evidence="4" id="KW-0547">Nucleotide-binding</keyword>
<keyword evidence="7" id="KW-0862">Zinc</keyword>
<feature type="region of interest" description="Disordered" evidence="11">
    <location>
        <begin position="1416"/>
        <end position="1459"/>
    </location>
</feature>
<evidence type="ECO:0000256" key="7">
    <source>
        <dbReference type="ARBA" id="ARBA00022833"/>
    </source>
</evidence>
<dbReference type="SMART" id="SM00487">
    <property type="entry name" value="DEXDc"/>
    <property type="match status" value="1"/>
</dbReference>
<evidence type="ECO:0000256" key="11">
    <source>
        <dbReference type="SAM" id="MobiDB-lite"/>
    </source>
</evidence>
<accession>A0ABM4VNH0</accession>
<dbReference type="SUPFAM" id="SSF57903">
    <property type="entry name" value="FYVE/PHD zinc finger"/>
    <property type="match status" value="1"/>
</dbReference>
<evidence type="ECO:0000256" key="5">
    <source>
        <dbReference type="ARBA" id="ARBA00022771"/>
    </source>
</evidence>
<keyword evidence="8" id="KW-0067">ATP-binding</keyword>
<comment type="subcellular location">
    <subcellularLocation>
        <location evidence="1">Nucleus</location>
    </subcellularLocation>
</comment>
<organism evidence="16 18">
    <name type="scientific">Coffea arabica</name>
    <name type="common">Arabian coffee</name>
    <dbReference type="NCBI Taxonomy" id="13443"/>
    <lineage>
        <taxon>Eukaryota</taxon>
        <taxon>Viridiplantae</taxon>
        <taxon>Streptophyta</taxon>
        <taxon>Embryophyta</taxon>
        <taxon>Tracheophyta</taxon>
        <taxon>Spermatophyta</taxon>
        <taxon>Magnoliopsida</taxon>
        <taxon>eudicotyledons</taxon>
        <taxon>Gunneridae</taxon>
        <taxon>Pentapetalae</taxon>
        <taxon>asterids</taxon>
        <taxon>lamiids</taxon>
        <taxon>Gentianales</taxon>
        <taxon>Rubiaceae</taxon>
        <taxon>Ixoroideae</taxon>
        <taxon>Gardenieae complex</taxon>
        <taxon>Bertiereae - Coffeeae clade</taxon>
        <taxon>Coffeeae</taxon>
        <taxon>Coffea</taxon>
    </lineage>
</organism>
<dbReference type="InterPro" id="IPR019786">
    <property type="entry name" value="Zinc_finger_PHD-type_CS"/>
</dbReference>
<feature type="compositionally biased region" description="Basic and acidic residues" evidence="11">
    <location>
        <begin position="2300"/>
        <end position="2316"/>
    </location>
</feature>
<feature type="region of interest" description="Disordered" evidence="11">
    <location>
        <begin position="2158"/>
        <end position="2190"/>
    </location>
</feature>
<dbReference type="PROSITE" id="PS50013">
    <property type="entry name" value="CHROMO_2"/>
    <property type="match status" value="2"/>
</dbReference>
<feature type="compositionally biased region" description="Basic and acidic residues" evidence="11">
    <location>
        <begin position="2357"/>
        <end position="2367"/>
    </location>
</feature>
<dbReference type="InterPro" id="IPR027417">
    <property type="entry name" value="P-loop_NTPase"/>
</dbReference>
<feature type="compositionally biased region" description="Basic and acidic residues" evidence="11">
    <location>
        <begin position="424"/>
        <end position="437"/>
    </location>
</feature>
<dbReference type="SUPFAM" id="SSF54160">
    <property type="entry name" value="Chromo domain-like"/>
    <property type="match status" value="2"/>
</dbReference>
<feature type="compositionally biased region" description="Polar residues" evidence="11">
    <location>
        <begin position="44"/>
        <end position="53"/>
    </location>
</feature>
<dbReference type="InterPro" id="IPR001965">
    <property type="entry name" value="Znf_PHD"/>
</dbReference>
<dbReference type="InterPro" id="IPR011011">
    <property type="entry name" value="Znf_FYVE_PHD"/>
</dbReference>
<feature type="domain" description="Chromo" evidence="12">
    <location>
        <begin position="622"/>
        <end position="675"/>
    </location>
</feature>
<feature type="region of interest" description="Disordered" evidence="11">
    <location>
        <begin position="112"/>
        <end position="246"/>
    </location>
</feature>
<dbReference type="PROSITE" id="PS50016">
    <property type="entry name" value="ZF_PHD_2"/>
    <property type="match status" value="1"/>
</dbReference>
<dbReference type="CDD" id="cd18659">
    <property type="entry name" value="CD2_tandem"/>
    <property type="match status" value="1"/>
</dbReference>
<dbReference type="SMART" id="SM00249">
    <property type="entry name" value="PHD"/>
    <property type="match status" value="1"/>
</dbReference>
<feature type="region of interest" description="Disordered" evidence="11">
    <location>
        <begin position="411"/>
        <end position="438"/>
    </location>
</feature>
<keyword evidence="16" id="KW-1185">Reference proteome</keyword>
<dbReference type="RefSeq" id="XP_071921081.1">
    <property type="nucleotide sequence ID" value="XM_072064980.1"/>
</dbReference>
<dbReference type="InterPro" id="IPR009463">
    <property type="entry name" value="DUF1087"/>
</dbReference>
<evidence type="ECO:0000259" key="14">
    <source>
        <dbReference type="PROSITE" id="PS51192"/>
    </source>
</evidence>
<feature type="region of interest" description="Disordered" evidence="11">
    <location>
        <begin position="537"/>
        <end position="563"/>
    </location>
</feature>
<dbReference type="GeneID" id="113709786"/>
<keyword evidence="5 10" id="KW-0863">Zinc-finger</keyword>
<evidence type="ECO:0000256" key="10">
    <source>
        <dbReference type="PROSITE-ProRule" id="PRU00146"/>
    </source>
</evidence>
<dbReference type="CDD" id="cd11660">
    <property type="entry name" value="SANT_TRF"/>
    <property type="match status" value="1"/>
</dbReference>
<dbReference type="Pfam" id="PF06465">
    <property type="entry name" value="DUF1087"/>
    <property type="match status" value="1"/>
</dbReference>
<dbReference type="InterPro" id="IPR049730">
    <property type="entry name" value="SNF2/RAD54-like_C"/>
</dbReference>
<evidence type="ECO:0000256" key="9">
    <source>
        <dbReference type="ARBA" id="ARBA00023242"/>
    </source>
</evidence>
<evidence type="ECO:0000256" key="4">
    <source>
        <dbReference type="ARBA" id="ARBA00022741"/>
    </source>
</evidence>
<evidence type="ECO:0000313" key="17">
    <source>
        <dbReference type="RefSeq" id="XP_071921080.1"/>
    </source>
</evidence>
<keyword evidence="2" id="KW-0479">Metal-binding</keyword>
<feature type="domain" description="Helicase C-terminal" evidence="15">
    <location>
        <begin position="1106"/>
        <end position="1262"/>
    </location>
</feature>
<dbReference type="Pfam" id="PF00385">
    <property type="entry name" value="Chromo"/>
    <property type="match status" value="2"/>
</dbReference>
<reference evidence="17 18" key="1">
    <citation type="submission" date="2025-05" db="UniProtKB">
        <authorList>
            <consortium name="RefSeq"/>
        </authorList>
    </citation>
    <scope>IDENTIFICATION</scope>
    <source>
        <tissue evidence="17 18">Leaves</tissue>
    </source>
</reference>
<dbReference type="PANTHER" id="PTHR45623:SF28">
    <property type="entry name" value="PROTEIN CHROMATIN REMODELING 4"/>
    <property type="match status" value="1"/>
</dbReference>
<dbReference type="Gene3D" id="2.40.50.40">
    <property type="match status" value="2"/>
</dbReference>
<keyword evidence="3" id="KW-0677">Repeat</keyword>
<dbReference type="Pfam" id="PF00628">
    <property type="entry name" value="PHD"/>
    <property type="match status" value="1"/>
</dbReference>
<evidence type="ECO:0000256" key="2">
    <source>
        <dbReference type="ARBA" id="ARBA00022723"/>
    </source>
</evidence>
<dbReference type="RefSeq" id="XP_071921080.1">
    <property type="nucleotide sequence ID" value="XM_072064979.1"/>
</dbReference>
<keyword evidence="9" id="KW-0539">Nucleus</keyword>
<feature type="compositionally biased region" description="Polar residues" evidence="11">
    <location>
        <begin position="194"/>
        <end position="203"/>
    </location>
</feature>
<feature type="compositionally biased region" description="Basic and acidic residues" evidence="11">
    <location>
        <begin position="32"/>
        <end position="41"/>
    </location>
</feature>
<dbReference type="CDD" id="cd18660">
    <property type="entry name" value="CD1_tandem"/>
    <property type="match status" value="1"/>
</dbReference>
<feature type="region of interest" description="Disordered" evidence="11">
    <location>
        <begin position="472"/>
        <end position="494"/>
    </location>
</feature>
<dbReference type="Gene3D" id="1.10.10.60">
    <property type="entry name" value="Homeodomain-like"/>
    <property type="match status" value="1"/>
</dbReference>
<evidence type="ECO:0000256" key="8">
    <source>
        <dbReference type="ARBA" id="ARBA00022840"/>
    </source>
</evidence>
<dbReference type="Pfam" id="PF00176">
    <property type="entry name" value="SNF2-rel_dom"/>
    <property type="match status" value="1"/>
</dbReference>
<dbReference type="CDD" id="cd18793">
    <property type="entry name" value="SF2_C_SNF"/>
    <property type="match status" value="1"/>
</dbReference>
<dbReference type="Gene3D" id="3.40.50.10810">
    <property type="entry name" value="Tandem AAA-ATPase domain"/>
    <property type="match status" value="1"/>
</dbReference>
<dbReference type="SUPFAM" id="SSF46689">
    <property type="entry name" value="Homeodomain-like"/>
    <property type="match status" value="1"/>
</dbReference>
<feature type="region of interest" description="Disordered" evidence="11">
    <location>
        <begin position="1485"/>
        <end position="1516"/>
    </location>
</feature>
<feature type="region of interest" description="Disordered" evidence="11">
    <location>
        <begin position="1"/>
        <end position="65"/>
    </location>
</feature>
<feature type="compositionally biased region" description="Basic residues" evidence="11">
    <location>
        <begin position="2176"/>
        <end position="2190"/>
    </location>
</feature>